<keyword evidence="2" id="KW-1185">Reference proteome</keyword>
<gene>
    <name evidence="1" type="ORF">IM697_01675</name>
</gene>
<evidence type="ECO:0000313" key="2">
    <source>
        <dbReference type="Proteomes" id="UP000594205"/>
    </source>
</evidence>
<protein>
    <submittedName>
        <fullName evidence="1">HEPN domain-containing protein</fullName>
    </submittedName>
</protein>
<dbReference type="EMBL" id="CP063373">
    <property type="protein sequence ID" value="QOV37202.1"/>
    <property type="molecule type" value="Genomic_DNA"/>
</dbReference>
<dbReference type="KEGG" id="sfeu:IM697_01675"/>
<evidence type="ECO:0000313" key="1">
    <source>
        <dbReference type="EMBL" id="QOV37202.1"/>
    </source>
</evidence>
<proteinExistence type="predicted"/>
<accession>A0A7M2SLS1</accession>
<sequence>MLEDAARARQREAKLLQEHNQLCGAVYLVGYVVECKLKTLLNKKGKSFPRSGSAGHDLRGLWDAAGLRSQDLSGHKKAFMDTWTTSLRYSAKLPDGSSAEELLRGAQELASYVTSRIRYARPHNRGGRR</sequence>
<organism evidence="1 2">
    <name type="scientific">Streptomyces ferrugineus</name>
    <dbReference type="NCBI Taxonomy" id="1413221"/>
    <lineage>
        <taxon>Bacteria</taxon>
        <taxon>Bacillati</taxon>
        <taxon>Actinomycetota</taxon>
        <taxon>Actinomycetes</taxon>
        <taxon>Kitasatosporales</taxon>
        <taxon>Streptomycetaceae</taxon>
        <taxon>Streptomyces</taxon>
    </lineage>
</organism>
<dbReference type="Proteomes" id="UP000594205">
    <property type="component" value="Chromosome"/>
</dbReference>
<reference evidence="1 2" key="1">
    <citation type="submission" date="2020-10" db="EMBL/GenBank/DDBJ databases">
        <title>Streptomyces ferrugineus complate genome analysis.</title>
        <authorList>
            <person name="Anwar N."/>
        </authorList>
    </citation>
    <scope>NUCLEOTIDE SEQUENCE [LARGE SCALE GENOMIC DNA]</scope>
    <source>
        <strain evidence="1 2">CCTCC AA2014009</strain>
    </source>
</reference>
<dbReference type="AlphaFoldDB" id="A0A7M2SLS1"/>
<name>A0A7M2SLS1_9ACTN</name>
<dbReference type="Gene3D" id="1.20.120.330">
    <property type="entry name" value="Nucleotidyltransferases domain 2"/>
    <property type="match status" value="1"/>
</dbReference>